<dbReference type="EMBL" id="BOQN01000128">
    <property type="protein sequence ID" value="GIM96795.1"/>
    <property type="molecule type" value="Genomic_DNA"/>
</dbReference>
<dbReference type="PROSITE" id="PS50975">
    <property type="entry name" value="ATP_GRASP"/>
    <property type="match status" value="1"/>
</dbReference>
<evidence type="ECO:0000256" key="1">
    <source>
        <dbReference type="PROSITE-ProRule" id="PRU00409"/>
    </source>
</evidence>
<comment type="caution">
    <text evidence="3">The sequence shown here is derived from an EMBL/GenBank/DDBJ whole genome shotgun (WGS) entry which is preliminary data.</text>
</comment>
<keyword evidence="4" id="KW-1185">Reference proteome</keyword>
<evidence type="ECO:0000313" key="3">
    <source>
        <dbReference type="EMBL" id="GIM96795.1"/>
    </source>
</evidence>
<name>A0A920BQ84_9ACTN</name>
<proteinExistence type="predicted"/>
<dbReference type="Gene3D" id="3.30.470.20">
    <property type="entry name" value="ATP-grasp fold, B domain"/>
    <property type="match status" value="1"/>
</dbReference>
<dbReference type="Pfam" id="PF02786">
    <property type="entry name" value="CPSase_L_D2"/>
    <property type="match status" value="1"/>
</dbReference>
<feature type="domain" description="ATP-grasp" evidence="2">
    <location>
        <begin position="93"/>
        <end position="301"/>
    </location>
</feature>
<dbReference type="GO" id="GO:0005524">
    <property type="term" value="F:ATP binding"/>
    <property type="evidence" value="ECO:0007669"/>
    <property type="project" value="UniProtKB-UniRule"/>
</dbReference>
<gene>
    <name evidence="3" type="ORF">Ato02nite_085880</name>
</gene>
<keyword evidence="1" id="KW-0067">ATP-binding</keyword>
<dbReference type="SUPFAM" id="SSF56059">
    <property type="entry name" value="Glutathione synthetase ATP-binding domain-like"/>
    <property type="match status" value="1"/>
</dbReference>
<evidence type="ECO:0000313" key="4">
    <source>
        <dbReference type="Proteomes" id="UP000677082"/>
    </source>
</evidence>
<dbReference type="GO" id="GO:0046872">
    <property type="term" value="F:metal ion binding"/>
    <property type="evidence" value="ECO:0007669"/>
    <property type="project" value="InterPro"/>
</dbReference>
<dbReference type="InterPro" id="IPR005479">
    <property type="entry name" value="CPAse_ATP-bd"/>
</dbReference>
<evidence type="ECO:0000259" key="2">
    <source>
        <dbReference type="PROSITE" id="PS50975"/>
    </source>
</evidence>
<dbReference type="AlphaFoldDB" id="A0A920BQ84"/>
<organism evidence="3 4">
    <name type="scientific">Paractinoplanes toevensis</name>
    <dbReference type="NCBI Taxonomy" id="571911"/>
    <lineage>
        <taxon>Bacteria</taxon>
        <taxon>Bacillati</taxon>
        <taxon>Actinomycetota</taxon>
        <taxon>Actinomycetes</taxon>
        <taxon>Micromonosporales</taxon>
        <taxon>Micromonosporaceae</taxon>
        <taxon>Paractinoplanes</taxon>
    </lineage>
</organism>
<accession>A0A920BQ84</accession>
<sequence length="378" mass="42001">MPGAVVLGGDYQGLGIARSLGRRGVRTLVVDDERSIARASRWTAASLRVPSLRTDDDVLDALSLARARRGDLTGWVVFPTRDEQVAALSRHRSLLTRTWRIPTPGWDCVRVAWDKRETYRMAQKLGVPAPRTSSEPDFTAPVLVKPAIKEHFFYATGAKAWRADSPAELRERFAAAAAIVPEDEIMVQEMIPGDDQFSYCAFVKDGSAVASMTVRRARQHPSDFGRASTFVRSVPVPALAERSLCFLREIGYYGLVEMEYKLDPRDGEFKLLDVNARTWGYHTLGAAAGIDFPYLLFRDQIGQPLPAPGPARAGVSWIRLATDLPNFLVDLRAGRVRAGDYLRTLRGIDTEAVFSWRDPLPGLYEVALLPYLAVKRGL</sequence>
<reference evidence="3 4" key="1">
    <citation type="submission" date="2021-03" db="EMBL/GenBank/DDBJ databases">
        <title>Whole genome shotgun sequence of Actinoplanes toevensis NBRC 105298.</title>
        <authorList>
            <person name="Komaki H."/>
            <person name="Tamura T."/>
        </authorList>
    </citation>
    <scope>NUCLEOTIDE SEQUENCE [LARGE SCALE GENOMIC DNA]</scope>
    <source>
        <strain evidence="3 4">NBRC 105298</strain>
    </source>
</reference>
<keyword evidence="1" id="KW-0547">Nucleotide-binding</keyword>
<protein>
    <recommendedName>
        <fullName evidence="2">ATP-grasp domain-containing protein</fullName>
    </recommendedName>
</protein>
<dbReference type="Proteomes" id="UP000677082">
    <property type="component" value="Unassembled WGS sequence"/>
</dbReference>
<dbReference type="InterPro" id="IPR011761">
    <property type="entry name" value="ATP-grasp"/>
</dbReference>